<comment type="caution">
    <text evidence="3">The sequence shown here is derived from an EMBL/GenBank/DDBJ whole genome shotgun (WGS) entry which is preliminary data.</text>
</comment>
<evidence type="ECO:0000313" key="4">
    <source>
        <dbReference type="Proteomes" id="UP000192342"/>
    </source>
</evidence>
<proteinExistence type="predicted"/>
<dbReference type="InterPro" id="IPR029787">
    <property type="entry name" value="Nucleotide_cyclase"/>
</dbReference>
<evidence type="ECO:0000256" key="1">
    <source>
        <dbReference type="SAM" id="Phobius"/>
    </source>
</evidence>
<feature type="transmembrane region" description="Helical" evidence="1">
    <location>
        <begin position="98"/>
        <end position="117"/>
    </location>
</feature>
<dbReference type="SUPFAM" id="SSF55073">
    <property type="entry name" value="Nucleotide cyclase"/>
    <property type="match status" value="1"/>
</dbReference>
<dbReference type="Pfam" id="PF00990">
    <property type="entry name" value="GGDEF"/>
    <property type="match status" value="1"/>
</dbReference>
<dbReference type="PROSITE" id="PS50887">
    <property type="entry name" value="GGDEF"/>
    <property type="match status" value="1"/>
</dbReference>
<organism evidence="3 4">
    <name type="scientific">Oceanococcus atlanticus</name>
    <dbReference type="NCBI Taxonomy" id="1317117"/>
    <lineage>
        <taxon>Bacteria</taxon>
        <taxon>Pseudomonadati</taxon>
        <taxon>Pseudomonadota</taxon>
        <taxon>Gammaproteobacteria</taxon>
        <taxon>Chromatiales</taxon>
        <taxon>Oceanococcaceae</taxon>
        <taxon>Oceanococcus</taxon>
    </lineage>
</organism>
<dbReference type="InterPro" id="IPR000160">
    <property type="entry name" value="GGDEF_dom"/>
</dbReference>
<dbReference type="Proteomes" id="UP000192342">
    <property type="component" value="Unassembled WGS sequence"/>
</dbReference>
<dbReference type="EMBL" id="AQQV01000003">
    <property type="protein sequence ID" value="ORE86163.1"/>
    <property type="molecule type" value="Genomic_DNA"/>
</dbReference>
<dbReference type="Gene3D" id="3.30.70.270">
    <property type="match status" value="1"/>
</dbReference>
<feature type="transmembrane region" description="Helical" evidence="1">
    <location>
        <begin position="21"/>
        <end position="43"/>
    </location>
</feature>
<feature type="transmembrane region" description="Helical" evidence="1">
    <location>
        <begin position="123"/>
        <end position="142"/>
    </location>
</feature>
<reference evidence="3 4" key="1">
    <citation type="submission" date="2013-04" db="EMBL/GenBank/DDBJ databases">
        <title>Oceanococcus atlanticus 22II-S10r2 Genome Sequencing.</title>
        <authorList>
            <person name="Lai Q."/>
            <person name="Li G."/>
            <person name="Shao Z."/>
        </authorList>
    </citation>
    <scope>NUCLEOTIDE SEQUENCE [LARGE SCALE GENOMIC DNA]</scope>
    <source>
        <strain evidence="3 4">22II-S10r2</strain>
    </source>
</reference>
<protein>
    <submittedName>
        <fullName evidence="3">Diguanylate cyclase</fullName>
    </submittedName>
</protein>
<feature type="transmembrane region" description="Helical" evidence="1">
    <location>
        <begin position="149"/>
        <end position="171"/>
    </location>
</feature>
<dbReference type="InterPro" id="IPR043128">
    <property type="entry name" value="Rev_trsase/Diguanyl_cyclase"/>
</dbReference>
<evidence type="ECO:0000313" key="3">
    <source>
        <dbReference type="EMBL" id="ORE86163.1"/>
    </source>
</evidence>
<name>A0A1Y1SC86_9GAMM</name>
<dbReference type="AlphaFoldDB" id="A0A1Y1SC86"/>
<keyword evidence="1" id="KW-0472">Membrane</keyword>
<sequence>MIDTMQTLQNSPSKVAQPEHYLAVLRTVSLLNWVGLGALLLMLALLDQSSTAVATGSASSRVFWLLFVEALIANGILTLALIFRGWYRRTPREALNKLRMLAAAVCLWEILHLAGLYEFFGGVFGPFAVLFPAMVLASFFILPSRSALSVAFVICAAWLVVSILQWTQVLYPLGALGGPFLDPAAAASSRIVLMGAAMLVCLVGGALWRHQMDAALQGHYPLQLIDTRFDCFSREALYNRLCDETERARGSAASSCVVILHMEKVAEVVADKGLDAAEARLIELARAVRTITRHNLDTLAYLGNARFALLLPTLPSSAGEDVVARILQVLADDMSCTIECQVVALPEALDTPAAAEQFIAQHTAT</sequence>
<keyword evidence="4" id="KW-1185">Reference proteome</keyword>
<feature type="transmembrane region" description="Helical" evidence="1">
    <location>
        <begin position="191"/>
        <end position="208"/>
    </location>
</feature>
<dbReference type="STRING" id="1317117.ATO7_12738"/>
<accession>A0A1Y1SC86</accession>
<keyword evidence="1" id="KW-0812">Transmembrane</keyword>
<keyword evidence="1" id="KW-1133">Transmembrane helix</keyword>
<feature type="transmembrane region" description="Helical" evidence="1">
    <location>
        <begin position="63"/>
        <end position="86"/>
    </location>
</feature>
<gene>
    <name evidence="3" type="ORF">ATO7_12738</name>
</gene>
<feature type="domain" description="GGDEF" evidence="2">
    <location>
        <begin position="253"/>
        <end position="365"/>
    </location>
</feature>
<evidence type="ECO:0000259" key="2">
    <source>
        <dbReference type="PROSITE" id="PS50887"/>
    </source>
</evidence>